<gene>
    <name evidence="1" type="ORF">QAD02_019069</name>
</gene>
<sequence>MDQDEDFSKIEHSVHAWPSIFENFSKREKRVGYSISSTPYVIGGCEFHLRVYPWGDTIRNEEYVSIYLKMYQCTNPSIQFSMSIMDLNGNRILTQERGSRMYNYIKNELDWGRSTFEKCSFLAEKVLPVTGDQLIVLCEAFGLDDCETLYMRERLFSYGKFLNNKDYSDVKIVASGKTIYAHKVVLISGNEVFASILNHDCQESRENIIKIEDIEYNVMLELMRFIYTGQVRNIEKVVKKLLIAADKYGIEALKSKCEKFLCRAICTHDVLDSMILANCYRLNNLEKAALNFFTIHSKDIVKSHDFVNKLEGVDVNLIAKIITSMSELLEESTDLDS</sequence>
<proteinExistence type="predicted"/>
<organism evidence="1 2">
    <name type="scientific">Eretmocerus hayati</name>
    <dbReference type="NCBI Taxonomy" id="131215"/>
    <lineage>
        <taxon>Eukaryota</taxon>
        <taxon>Metazoa</taxon>
        <taxon>Ecdysozoa</taxon>
        <taxon>Arthropoda</taxon>
        <taxon>Hexapoda</taxon>
        <taxon>Insecta</taxon>
        <taxon>Pterygota</taxon>
        <taxon>Neoptera</taxon>
        <taxon>Endopterygota</taxon>
        <taxon>Hymenoptera</taxon>
        <taxon>Apocrita</taxon>
        <taxon>Proctotrupomorpha</taxon>
        <taxon>Chalcidoidea</taxon>
        <taxon>Aphelinidae</taxon>
        <taxon>Aphelininae</taxon>
        <taxon>Eretmocerus</taxon>
    </lineage>
</organism>
<reference evidence="1" key="1">
    <citation type="submission" date="2023-04" db="EMBL/GenBank/DDBJ databases">
        <title>A chromosome-level genome assembly of the parasitoid wasp Eretmocerus hayati.</title>
        <authorList>
            <person name="Zhong Y."/>
            <person name="Liu S."/>
            <person name="Liu Y."/>
        </authorList>
    </citation>
    <scope>NUCLEOTIDE SEQUENCE</scope>
    <source>
        <strain evidence="1">ZJU_SS_LIU_2023</strain>
    </source>
</reference>
<dbReference type="Proteomes" id="UP001239111">
    <property type="component" value="Chromosome 1"/>
</dbReference>
<dbReference type="EMBL" id="CM056741">
    <property type="protein sequence ID" value="KAJ8683277.1"/>
    <property type="molecule type" value="Genomic_DNA"/>
</dbReference>
<name>A0ACC2PLN0_9HYME</name>
<protein>
    <submittedName>
        <fullName evidence="1">Uncharacterized protein</fullName>
    </submittedName>
</protein>
<accession>A0ACC2PLN0</accession>
<keyword evidence="2" id="KW-1185">Reference proteome</keyword>
<evidence type="ECO:0000313" key="2">
    <source>
        <dbReference type="Proteomes" id="UP001239111"/>
    </source>
</evidence>
<evidence type="ECO:0000313" key="1">
    <source>
        <dbReference type="EMBL" id="KAJ8683277.1"/>
    </source>
</evidence>
<comment type="caution">
    <text evidence="1">The sequence shown here is derived from an EMBL/GenBank/DDBJ whole genome shotgun (WGS) entry which is preliminary data.</text>
</comment>